<organism evidence="5 6">
    <name type="scientific">Scopulibacillus cellulosilyticus</name>
    <dbReference type="NCBI Taxonomy" id="2665665"/>
    <lineage>
        <taxon>Bacteria</taxon>
        <taxon>Bacillati</taxon>
        <taxon>Bacillota</taxon>
        <taxon>Bacilli</taxon>
        <taxon>Bacillales</taxon>
        <taxon>Sporolactobacillaceae</taxon>
        <taxon>Scopulibacillus</taxon>
    </lineage>
</organism>
<sequence length="261" mass="28843">MRVAAIGDNCFDIYPKIGRNYPTGNAVDFAVHMQRLGIPASIISYTGNDRYGKLMADSLRFEGVDISHLHIVKGRTALTYMDMNGTDRIHGEYLEGVLENMIFTDEDIGFAGKHDLVHTALWGKAEHSLKKIKSQGAKISFDYATKLNNTLLEKTLPYVDYAFFSCTESRSAPIEEYLIDTVREGPQLAVATFGSEGSLAFDGREFFEFGVFEGKVVNTVGAGDSFIAGFMYGILNDYPIGKCLENGARIASNVIGLFEPW</sequence>
<name>A0ABW2Q0G0_9BACL</name>
<dbReference type="PROSITE" id="PS00584">
    <property type="entry name" value="PFKB_KINASES_2"/>
    <property type="match status" value="1"/>
</dbReference>
<dbReference type="Gene3D" id="3.40.1190.20">
    <property type="match status" value="1"/>
</dbReference>
<dbReference type="GO" id="GO:0016740">
    <property type="term" value="F:transferase activity"/>
    <property type="evidence" value="ECO:0007669"/>
    <property type="project" value="UniProtKB-KW"/>
</dbReference>
<dbReference type="InterPro" id="IPR052700">
    <property type="entry name" value="Carb_kinase_PfkB-like"/>
</dbReference>
<protein>
    <submittedName>
        <fullName evidence="5">Fructoselysine 6-kinase</fullName>
        <ecNumber evidence="5">2.7.1.218</ecNumber>
    </submittedName>
</protein>
<keyword evidence="6" id="KW-1185">Reference proteome</keyword>
<dbReference type="PANTHER" id="PTHR43320:SF3">
    <property type="entry name" value="CARBOHYDRATE KINASE PFKB DOMAIN-CONTAINING PROTEIN"/>
    <property type="match status" value="1"/>
</dbReference>
<evidence type="ECO:0000313" key="6">
    <source>
        <dbReference type="Proteomes" id="UP001596505"/>
    </source>
</evidence>
<dbReference type="InterPro" id="IPR011611">
    <property type="entry name" value="PfkB_dom"/>
</dbReference>
<dbReference type="PANTHER" id="PTHR43320">
    <property type="entry name" value="SUGAR KINASE"/>
    <property type="match status" value="1"/>
</dbReference>
<evidence type="ECO:0000256" key="1">
    <source>
        <dbReference type="ARBA" id="ARBA00010688"/>
    </source>
</evidence>
<keyword evidence="3" id="KW-0418">Kinase</keyword>
<accession>A0ABW2Q0G0</accession>
<evidence type="ECO:0000256" key="3">
    <source>
        <dbReference type="ARBA" id="ARBA00022777"/>
    </source>
</evidence>
<comment type="similarity">
    <text evidence="1">Belongs to the carbohydrate kinase PfkB family.</text>
</comment>
<evidence type="ECO:0000256" key="2">
    <source>
        <dbReference type="ARBA" id="ARBA00022679"/>
    </source>
</evidence>
<evidence type="ECO:0000313" key="5">
    <source>
        <dbReference type="EMBL" id="MFC7394071.1"/>
    </source>
</evidence>
<comment type="caution">
    <text evidence="5">The sequence shown here is derived from an EMBL/GenBank/DDBJ whole genome shotgun (WGS) entry which is preliminary data.</text>
</comment>
<dbReference type="InterPro" id="IPR002173">
    <property type="entry name" value="Carboh/pur_kinase_PfkB_CS"/>
</dbReference>
<dbReference type="EC" id="2.7.1.218" evidence="5"/>
<proteinExistence type="inferred from homology"/>
<dbReference type="RefSeq" id="WP_380967060.1">
    <property type="nucleotide sequence ID" value="NZ_JBHTCO010000018.1"/>
</dbReference>
<reference evidence="6" key="1">
    <citation type="journal article" date="2019" name="Int. J. Syst. Evol. Microbiol.">
        <title>The Global Catalogue of Microorganisms (GCM) 10K type strain sequencing project: providing services to taxonomists for standard genome sequencing and annotation.</title>
        <authorList>
            <consortium name="The Broad Institute Genomics Platform"/>
            <consortium name="The Broad Institute Genome Sequencing Center for Infectious Disease"/>
            <person name="Wu L."/>
            <person name="Ma J."/>
        </authorList>
    </citation>
    <scope>NUCLEOTIDE SEQUENCE [LARGE SCALE GENOMIC DNA]</scope>
    <source>
        <strain evidence="6">CGMCC 1.16305</strain>
    </source>
</reference>
<dbReference type="Pfam" id="PF00294">
    <property type="entry name" value="PfkB"/>
    <property type="match status" value="1"/>
</dbReference>
<gene>
    <name evidence="5" type="primary">frlD</name>
    <name evidence="5" type="ORF">ACFQRG_14025</name>
</gene>
<dbReference type="EMBL" id="JBHTCO010000018">
    <property type="protein sequence ID" value="MFC7394071.1"/>
    <property type="molecule type" value="Genomic_DNA"/>
</dbReference>
<dbReference type="SUPFAM" id="SSF53613">
    <property type="entry name" value="Ribokinase-like"/>
    <property type="match status" value="1"/>
</dbReference>
<keyword evidence="2 5" id="KW-0808">Transferase</keyword>
<dbReference type="NCBIfam" id="NF007321">
    <property type="entry name" value="PRK09813.1"/>
    <property type="match status" value="1"/>
</dbReference>
<feature type="domain" description="Carbohydrate kinase PfkB" evidence="4">
    <location>
        <begin position="19"/>
        <end position="255"/>
    </location>
</feature>
<dbReference type="InterPro" id="IPR029056">
    <property type="entry name" value="Ribokinase-like"/>
</dbReference>
<evidence type="ECO:0000259" key="4">
    <source>
        <dbReference type="Pfam" id="PF00294"/>
    </source>
</evidence>
<dbReference type="Proteomes" id="UP001596505">
    <property type="component" value="Unassembled WGS sequence"/>
</dbReference>